<feature type="domain" description="Baseplate upper protein immunoglobulin like" evidence="1">
    <location>
        <begin position="147"/>
        <end position="231"/>
    </location>
</feature>
<dbReference type="STRING" id="903984.BCR21_03520"/>
<dbReference type="RefSeq" id="WP_069645120.1">
    <property type="nucleotide sequence ID" value="NZ_MIJZ01000001.1"/>
</dbReference>
<name>A0A1E5GMZ4_9ENTE</name>
<accession>A0A1E5GMZ4</accession>
<gene>
    <name evidence="2" type="ORF">BCR21_03520</name>
</gene>
<dbReference type="AlphaFoldDB" id="A0A1E5GMZ4"/>
<reference evidence="3" key="1">
    <citation type="submission" date="2016-09" db="EMBL/GenBank/DDBJ databases">
        <authorList>
            <person name="Gulvik C.A."/>
        </authorList>
    </citation>
    <scope>NUCLEOTIDE SEQUENCE [LARGE SCALE GENOMIC DNA]</scope>
    <source>
        <strain evidence="3">DSM 23328</strain>
    </source>
</reference>
<dbReference type="OrthoDB" id="2151928at2"/>
<evidence type="ECO:0000313" key="2">
    <source>
        <dbReference type="EMBL" id="OEG14072.1"/>
    </source>
</evidence>
<comment type="caution">
    <text evidence="2">The sequence shown here is derived from an EMBL/GenBank/DDBJ whole genome shotgun (WGS) entry which is preliminary data.</text>
</comment>
<dbReference type="Gene3D" id="2.60.40.3320">
    <property type="match status" value="1"/>
</dbReference>
<dbReference type="Pfam" id="PF18667">
    <property type="entry name" value="BppU_IgG"/>
    <property type="match status" value="1"/>
</dbReference>
<dbReference type="EMBL" id="MIJZ01000001">
    <property type="protein sequence ID" value="OEG14072.1"/>
    <property type="molecule type" value="Genomic_DNA"/>
</dbReference>
<sequence>MPEQKFYDTQPTGENHEVDYKDPTDVEEIEEAIKFGVIDPLTQKYALWVRTKMWRRHVREAIARMSEYSSVLFNKIKEIADKTEKRQTQVEQRQTKIEDQFRDVQQNATVDSELINARNSELYGKFPVLDDRLENIEQLLVKFLPIGFDVTIDHTLGVQPEINVRTWTHAIGVMNLGTEPIGLFGGSASQSIPSQVTHIGANESVVSLPVEYKNEAELVMLDELHYMMIDEENVRSIIFELRK</sequence>
<protein>
    <recommendedName>
        <fullName evidence="1">Baseplate upper protein immunoglobulin like domain-containing protein</fullName>
    </recommendedName>
</protein>
<dbReference type="InterPro" id="IPR041531">
    <property type="entry name" value="BppU_IgG"/>
</dbReference>
<dbReference type="Proteomes" id="UP000094068">
    <property type="component" value="Unassembled WGS sequence"/>
</dbReference>
<evidence type="ECO:0000313" key="3">
    <source>
        <dbReference type="Proteomes" id="UP000094068"/>
    </source>
</evidence>
<evidence type="ECO:0000259" key="1">
    <source>
        <dbReference type="Pfam" id="PF18667"/>
    </source>
</evidence>
<organism evidence="2 3">
    <name type="scientific">Enterococcus ureasiticus</name>
    <dbReference type="NCBI Taxonomy" id="903984"/>
    <lineage>
        <taxon>Bacteria</taxon>
        <taxon>Bacillati</taxon>
        <taxon>Bacillota</taxon>
        <taxon>Bacilli</taxon>
        <taxon>Lactobacillales</taxon>
        <taxon>Enterococcaceae</taxon>
        <taxon>Enterococcus</taxon>
    </lineage>
</organism>
<proteinExistence type="predicted"/>
<keyword evidence="3" id="KW-1185">Reference proteome</keyword>